<accession>C8X1F3</accession>
<dbReference type="InterPro" id="IPR050090">
    <property type="entry name" value="Tyrosine_recombinase_XerCD"/>
</dbReference>
<dbReference type="GO" id="GO:0006310">
    <property type="term" value="P:DNA recombination"/>
    <property type="evidence" value="ECO:0007669"/>
    <property type="project" value="UniProtKB-KW"/>
</dbReference>
<proteinExistence type="inferred from homology"/>
<dbReference type="CDD" id="cd00796">
    <property type="entry name" value="INT_Rci_Hp1_C"/>
    <property type="match status" value="1"/>
</dbReference>
<protein>
    <submittedName>
        <fullName evidence="5">Integrase family protein</fullName>
    </submittedName>
</protein>
<sequence length="371" mass="42797">MPSKKKRNGKMVGWLAQVRRQGVNKSRVCATREEALALEAQWKAEIKIEEERTTPTVLEWGNDYLDFSKKRHSERTYEEKRYALDLLVRAVGGETEVRHITVGNALAILDDVAERRSGYVANQVRKNLLAAWNWGNRYLDKWPDMASPFGKVERYSYQKRPRVVPPMEDVQAVLEIMDETDRAMLLAYLHTAARRDEIFRLQWEDIDFANSKIALWTRKRQGGAWEADRIPMTRDLREALLKERGKGNGHGLVFCREGGRKYQYRRHWIPYWCDRAGVPLFSFHGIRHLAASWLDAHNVPLTTIQAVLRHKSANTTAKYLHELRGVQADLDNVFSGQKAKVTESSRRGPCGPRPLTPPGIRFRTTAVHLTL</sequence>
<dbReference type="Gene3D" id="1.10.150.130">
    <property type="match status" value="1"/>
</dbReference>
<dbReference type="GO" id="GO:0003677">
    <property type="term" value="F:DNA binding"/>
    <property type="evidence" value="ECO:0007669"/>
    <property type="project" value="UniProtKB-KW"/>
</dbReference>
<comment type="similarity">
    <text evidence="1">Belongs to the 'phage' integrase family.</text>
</comment>
<dbReference type="Proteomes" id="UP000001052">
    <property type="component" value="Chromosome"/>
</dbReference>
<feature type="domain" description="Tyr recombinase" evidence="4">
    <location>
        <begin position="159"/>
        <end position="335"/>
    </location>
</feature>
<evidence type="ECO:0000313" key="6">
    <source>
        <dbReference type="Proteomes" id="UP000001052"/>
    </source>
</evidence>
<dbReference type="RefSeq" id="WP_015751406.1">
    <property type="nucleotide sequence ID" value="NC_013223.1"/>
</dbReference>
<dbReference type="STRING" id="485915.Dret_0962"/>
<keyword evidence="2" id="KW-0238">DNA-binding</keyword>
<dbReference type="eggNOG" id="COG0582">
    <property type="taxonomic scope" value="Bacteria"/>
</dbReference>
<dbReference type="GO" id="GO:0015074">
    <property type="term" value="P:DNA integration"/>
    <property type="evidence" value="ECO:0007669"/>
    <property type="project" value="InterPro"/>
</dbReference>
<evidence type="ECO:0000259" key="4">
    <source>
        <dbReference type="PROSITE" id="PS51898"/>
    </source>
</evidence>
<keyword evidence="3" id="KW-0233">DNA recombination</keyword>
<dbReference type="HOGENOM" id="CLU_065764_0_0_7"/>
<evidence type="ECO:0000256" key="1">
    <source>
        <dbReference type="ARBA" id="ARBA00008857"/>
    </source>
</evidence>
<dbReference type="AlphaFoldDB" id="C8X1F3"/>
<dbReference type="Gene3D" id="1.10.443.10">
    <property type="entry name" value="Intergrase catalytic core"/>
    <property type="match status" value="1"/>
</dbReference>
<dbReference type="InterPro" id="IPR013762">
    <property type="entry name" value="Integrase-like_cat_sf"/>
</dbReference>
<keyword evidence="6" id="KW-1185">Reference proteome</keyword>
<reference evidence="5 6" key="2">
    <citation type="journal article" date="2010" name="Stand. Genomic Sci.">
        <title>Complete genome sequence of Desulfohalobium retbaense type strain (HR(100)).</title>
        <authorList>
            <person name="Spring S."/>
            <person name="Nolan M."/>
            <person name="Lapidus A."/>
            <person name="Glavina Del Rio T."/>
            <person name="Copeland A."/>
            <person name="Tice H."/>
            <person name="Cheng J.F."/>
            <person name="Lucas S."/>
            <person name="Land M."/>
            <person name="Chen F."/>
            <person name="Bruce D."/>
            <person name="Goodwin L."/>
            <person name="Pitluck S."/>
            <person name="Ivanova N."/>
            <person name="Mavromatis K."/>
            <person name="Mikhailova N."/>
            <person name="Pati A."/>
            <person name="Chen A."/>
            <person name="Palaniappan K."/>
            <person name="Hauser L."/>
            <person name="Chang Y.J."/>
            <person name="Jeffries C.D."/>
            <person name="Munk C."/>
            <person name="Kiss H."/>
            <person name="Chain P."/>
            <person name="Han C."/>
            <person name="Brettin T."/>
            <person name="Detter J.C."/>
            <person name="Schuler E."/>
            <person name="Goker M."/>
            <person name="Rohde M."/>
            <person name="Bristow J."/>
            <person name="Eisen J.A."/>
            <person name="Markowitz V."/>
            <person name="Hugenholtz P."/>
            <person name="Kyrpides N.C."/>
            <person name="Klenk H.P."/>
        </authorList>
    </citation>
    <scope>NUCLEOTIDE SEQUENCE [LARGE SCALE GENOMIC DNA]</scope>
    <source>
        <strain evidence="5 6">DSM 5692</strain>
    </source>
</reference>
<organism evidence="5 6">
    <name type="scientific">Desulfohalobium retbaense (strain ATCC 49708 / DSM 5692 / JCM 16813 / HR100)</name>
    <dbReference type="NCBI Taxonomy" id="485915"/>
    <lineage>
        <taxon>Bacteria</taxon>
        <taxon>Pseudomonadati</taxon>
        <taxon>Thermodesulfobacteriota</taxon>
        <taxon>Desulfovibrionia</taxon>
        <taxon>Desulfovibrionales</taxon>
        <taxon>Desulfohalobiaceae</taxon>
        <taxon>Desulfohalobium</taxon>
    </lineage>
</organism>
<dbReference type="InterPro" id="IPR002104">
    <property type="entry name" value="Integrase_catalytic"/>
</dbReference>
<dbReference type="PANTHER" id="PTHR30349:SF64">
    <property type="entry name" value="PROPHAGE INTEGRASE INTD-RELATED"/>
    <property type="match status" value="1"/>
</dbReference>
<name>C8X1F3_DESRD</name>
<evidence type="ECO:0000313" key="5">
    <source>
        <dbReference type="EMBL" id="ACV68250.1"/>
    </source>
</evidence>
<dbReference type="SUPFAM" id="SSF56349">
    <property type="entry name" value="DNA breaking-rejoining enzymes"/>
    <property type="match status" value="1"/>
</dbReference>
<gene>
    <name evidence="5" type="ordered locus">Dret_0962</name>
</gene>
<dbReference type="PROSITE" id="PS51898">
    <property type="entry name" value="TYR_RECOMBINASE"/>
    <property type="match status" value="1"/>
</dbReference>
<dbReference type="InterPro" id="IPR011010">
    <property type="entry name" value="DNA_brk_join_enz"/>
</dbReference>
<dbReference type="EMBL" id="CP001734">
    <property type="protein sequence ID" value="ACV68250.1"/>
    <property type="molecule type" value="Genomic_DNA"/>
</dbReference>
<reference evidence="6" key="1">
    <citation type="submission" date="2009-09" db="EMBL/GenBank/DDBJ databases">
        <title>The complete chromosome of Desulfohalobium retbaense DSM 5692.</title>
        <authorList>
            <consortium name="US DOE Joint Genome Institute (JGI-PGF)"/>
            <person name="Lucas S."/>
            <person name="Copeland A."/>
            <person name="Lapidus A."/>
            <person name="Glavina del Rio T."/>
            <person name="Dalin E."/>
            <person name="Tice H."/>
            <person name="Bruce D."/>
            <person name="Goodwin L."/>
            <person name="Pitluck S."/>
            <person name="Kyrpides N."/>
            <person name="Mavromatis K."/>
            <person name="Ivanova N."/>
            <person name="Mikhailova N."/>
            <person name="Munk A.C."/>
            <person name="Brettin T."/>
            <person name="Detter J.C."/>
            <person name="Han C."/>
            <person name="Tapia R."/>
            <person name="Larimer F."/>
            <person name="Land M."/>
            <person name="Hauser L."/>
            <person name="Markowitz V."/>
            <person name="Cheng J.-F."/>
            <person name="Hugenholtz P."/>
            <person name="Woyke T."/>
            <person name="Wu D."/>
            <person name="Spring S."/>
            <person name="Klenk H.-P."/>
            <person name="Eisen J.A."/>
        </authorList>
    </citation>
    <scope>NUCLEOTIDE SEQUENCE [LARGE SCALE GENOMIC DNA]</scope>
    <source>
        <strain evidence="6">DSM 5692</strain>
    </source>
</reference>
<dbReference type="PANTHER" id="PTHR30349">
    <property type="entry name" value="PHAGE INTEGRASE-RELATED"/>
    <property type="match status" value="1"/>
</dbReference>
<dbReference type="OrthoDB" id="5450216at2"/>
<evidence type="ECO:0000256" key="3">
    <source>
        <dbReference type="ARBA" id="ARBA00023172"/>
    </source>
</evidence>
<evidence type="ECO:0000256" key="2">
    <source>
        <dbReference type="ARBA" id="ARBA00023125"/>
    </source>
</evidence>
<dbReference type="InterPro" id="IPR010998">
    <property type="entry name" value="Integrase_recombinase_N"/>
</dbReference>
<dbReference type="KEGG" id="drt:Dret_0962"/>
<dbReference type="Pfam" id="PF00589">
    <property type="entry name" value="Phage_integrase"/>
    <property type="match status" value="1"/>
</dbReference>